<dbReference type="GO" id="GO:0019353">
    <property type="term" value="P:protoporphyrinogen IX biosynthetic process from glutamate"/>
    <property type="evidence" value="ECO:0007669"/>
    <property type="project" value="TreeGrafter"/>
</dbReference>
<protein>
    <recommendedName>
        <fullName evidence="4">Glutamyl-tRNA reductase</fullName>
        <shortName evidence="4">GluTR</shortName>
        <ecNumber evidence="4">1.2.1.70</ecNumber>
    </recommendedName>
</protein>
<dbReference type="InterPro" id="IPR000343">
    <property type="entry name" value="4pyrrol_synth_GluRdtase"/>
</dbReference>
<evidence type="ECO:0000259" key="10">
    <source>
        <dbReference type="Pfam" id="PF05201"/>
    </source>
</evidence>
<proteinExistence type="inferred from homology"/>
<dbReference type="Gene3D" id="3.40.50.720">
    <property type="entry name" value="NAD(P)-binding Rossmann-like Domain"/>
    <property type="match status" value="1"/>
</dbReference>
<feature type="site" description="Important for activity" evidence="4 8">
    <location>
        <position position="97"/>
    </location>
</feature>
<dbReference type="EC" id="1.2.1.70" evidence="4"/>
<comment type="miscellaneous">
    <text evidence="4">During catalysis, the active site Cys acts as a nucleophile attacking the alpha-carbonyl group of tRNA-bound glutamate with the formation of a thioester intermediate between enzyme and glutamate, and the concomitant release of tRNA(Glu). The thioester intermediate is finally reduced by direct hydride transfer from NADPH, to form the product GSA.</text>
</comment>
<dbReference type="Pfam" id="PF01488">
    <property type="entry name" value="Shikimate_DH"/>
    <property type="match status" value="1"/>
</dbReference>
<evidence type="ECO:0000256" key="1">
    <source>
        <dbReference type="ARBA" id="ARBA00022857"/>
    </source>
</evidence>
<feature type="binding site" evidence="4 6">
    <location>
        <position position="118"/>
    </location>
    <ligand>
        <name>substrate</name>
    </ligand>
</feature>
<dbReference type="InterPro" id="IPR006151">
    <property type="entry name" value="Shikm_DH/Glu-tRNA_Rdtase"/>
</dbReference>
<reference evidence="12" key="1">
    <citation type="submission" date="2011-12" db="EMBL/GenBank/DDBJ databases">
        <title>Complete sequence of Clostridium clariflavum DSM 19732.</title>
        <authorList>
            <consortium name="US DOE Joint Genome Institute"/>
            <person name="Lucas S."/>
            <person name="Han J."/>
            <person name="Lapidus A."/>
            <person name="Cheng J.-F."/>
            <person name="Goodwin L."/>
            <person name="Pitluck S."/>
            <person name="Peters L."/>
            <person name="Teshima H."/>
            <person name="Detter J.C."/>
            <person name="Han C."/>
            <person name="Tapia R."/>
            <person name="Land M."/>
            <person name="Hauser L."/>
            <person name="Kyrpides N."/>
            <person name="Ivanova N."/>
            <person name="Pagani I."/>
            <person name="Kitzmiller T."/>
            <person name="Lynd L."/>
            <person name="Izquierdo J."/>
            <person name="Woyke T."/>
        </authorList>
    </citation>
    <scope>NUCLEOTIDE SEQUENCE [LARGE SCALE GENOMIC DNA]</scope>
    <source>
        <strain evidence="12">DSM 19732 / NBRC 101661 / EBR45</strain>
    </source>
</reference>
<evidence type="ECO:0000256" key="4">
    <source>
        <dbReference type="HAMAP-Rule" id="MF_00087"/>
    </source>
</evidence>
<evidence type="ECO:0000256" key="5">
    <source>
        <dbReference type="PIRSR" id="PIRSR000445-1"/>
    </source>
</evidence>
<sequence length="395" mass="45157">MNIIMAGIDYKTAKLEYREKFSFTKRKVREIIKDINKKCHLGVVLLCTCNRTELYISGSTDEKNIDPVKLLCEYAEADIDEYRQFFFIKQNRDAVKHLMEVASGLHSMIFGEDQIVSQVKEAIQTANKEKVSDPILNTLFRYSVTCAKEVKSSVLLRSVSPSVAQKAVELLDESIKAKSEFKVLVIGNGEVGRSVCRKLIQSQCKVYMTLRSYRHGETIVPGGCIPIDYDSRQEYLEKVDAVISTTLSPHHTISYKMLIECTKKPEYVIDLAVPRDIDPDVAAIDGIKYYNIDTIGTFAIKDNSKEMEIVNNIIEKQMAKCYDWFTIHKYADDITYIKELATKKVMDNLPQDLTEEEKIEKAISKAVDYIIYSIKDDLTKDMFLKIIEGIEAKKQ</sequence>
<dbReference type="KEGG" id="ccl:Clocl_1783"/>
<evidence type="ECO:0000256" key="3">
    <source>
        <dbReference type="ARBA" id="ARBA00023244"/>
    </source>
</evidence>
<feature type="binding site" evidence="4 6">
    <location>
        <position position="107"/>
    </location>
    <ligand>
        <name>substrate</name>
    </ligand>
</feature>
<accession>G8LU04</accession>
<dbReference type="EMBL" id="CP003065">
    <property type="protein sequence ID" value="AEV68392.1"/>
    <property type="molecule type" value="Genomic_DNA"/>
</dbReference>
<keyword evidence="1 4" id="KW-0521">NADP</keyword>
<feature type="domain" description="Quinate/shikimate 5-dehydrogenase/glutamyl-tRNA reductase" evidence="9">
    <location>
        <begin position="175"/>
        <end position="295"/>
    </location>
</feature>
<comment type="domain">
    <text evidence="4">Possesses an unusual extended V-shaped dimeric structure with each monomer consisting of three distinct domains arranged along a curved 'spinal' alpha-helix. The N-terminal catalytic domain specifically recognizes the glutamate moiety of the substrate. The second domain is the NADPH-binding domain, and the third C-terminal domain is responsible for dimerization.</text>
</comment>
<dbReference type="Proteomes" id="UP000005435">
    <property type="component" value="Chromosome"/>
</dbReference>
<comment type="function">
    <text evidence="4">Catalyzes the NADPH-dependent reduction of glutamyl-tRNA(Glu) to glutamate 1-semialdehyde (GSA).</text>
</comment>
<dbReference type="NCBIfam" id="TIGR01035">
    <property type="entry name" value="hemA"/>
    <property type="match status" value="1"/>
</dbReference>
<feature type="binding site" evidence="4 6">
    <location>
        <begin position="48"/>
        <end position="51"/>
    </location>
    <ligand>
        <name>substrate</name>
    </ligand>
</feature>
<dbReference type="GO" id="GO:0050661">
    <property type="term" value="F:NADP binding"/>
    <property type="evidence" value="ECO:0007669"/>
    <property type="project" value="InterPro"/>
</dbReference>
<dbReference type="Gene3D" id="3.30.460.30">
    <property type="entry name" value="Glutamyl-tRNA reductase, N-terminal domain"/>
    <property type="match status" value="1"/>
</dbReference>
<organism evidence="11 12">
    <name type="scientific">Acetivibrio clariflavus (strain DSM 19732 / NBRC 101661 / EBR45)</name>
    <name type="common">Clostridium clariflavum</name>
    <dbReference type="NCBI Taxonomy" id="720554"/>
    <lineage>
        <taxon>Bacteria</taxon>
        <taxon>Bacillati</taxon>
        <taxon>Bacillota</taxon>
        <taxon>Clostridia</taxon>
        <taxon>Eubacteriales</taxon>
        <taxon>Oscillospiraceae</taxon>
        <taxon>Acetivibrio</taxon>
    </lineage>
</organism>
<evidence type="ECO:0000256" key="7">
    <source>
        <dbReference type="PIRSR" id="PIRSR000445-3"/>
    </source>
</evidence>
<evidence type="ECO:0000259" key="9">
    <source>
        <dbReference type="Pfam" id="PF01488"/>
    </source>
</evidence>
<dbReference type="UniPathway" id="UPA00251">
    <property type="reaction ID" value="UER00316"/>
</dbReference>
<evidence type="ECO:0000313" key="12">
    <source>
        <dbReference type="Proteomes" id="UP000005435"/>
    </source>
</evidence>
<dbReference type="SUPFAM" id="SSF51735">
    <property type="entry name" value="NAD(P)-binding Rossmann-fold domains"/>
    <property type="match status" value="1"/>
</dbReference>
<dbReference type="PANTHER" id="PTHR43013:SF1">
    <property type="entry name" value="GLUTAMYL-TRNA REDUCTASE"/>
    <property type="match status" value="1"/>
</dbReference>
<dbReference type="CDD" id="cd05213">
    <property type="entry name" value="NAD_bind_Glutamyl_tRNA_reduct"/>
    <property type="match status" value="1"/>
</dbReference>
<dbReference type="PROSITE" id="PS00747">
    <property type="entry name" value="GLUTR"/>
    <property type="match status" value="1"/>
</dbReference>
<evidence type="ECO:0000256" key="2">
    <source>
        <dbReference type="ARBA" id="ARBA00023002"/>
    </source>
</evidence>
<gene>
    <name evidence="4" type="primary">hemA</name>
    <name evidence="11" type="ordered locus">Clocl_1783</name>
</gene>
<comment type="pathway">
    <text evidence="4">Porphyrin-containing compound metabolism; protoporphyrin-IX biosynthesis; 5-aminolevulinate from L-glutamyl-tRNA(Glu): step 1/2.</text>
</comment>
<evidence type="ECO:0000313" key="11">
    <source>
        <dbReference type="EMBL" id="AEV68392.1"/>
    </source>
</evidence>
<dbReference type="InterPro" id="IPR036291">
    <property type="entry name" value="NAD(P)-bd_dom_sf"/>
</dbReference>
<dbReference type="GO" id="GO:0008883">
    <property type="term" value="F:glutamyl-tRNA reductase activity"/>
    <property type="evidence" value="ECO:0007669"/>
    <property type="project" value="UniProtKB-UniRule"/>
</dbReference>
<evidence type="ECO:0000256" key="6">
    <source>
        <dbReference type="PIRSR" id="PIRSR000445-2"/>
    </source>
</evidence>
<feature type="active site" description="Nucleophile" evidence="4 5">
    <location>
        <position position="49"/>
    </location>
</feature>
<dbReference type="PIRSF" id="PIRSF000445">
    <property type="entry name" value="4pyrrol_synth_GluRdtase"/>
    <property type="match status" value="1"/>
</dbReference>
<dbReference type="RefSeq" id="WP_014254978.1">
    <property type="nucleotide sequence ID" value="NC_016627.1"/>
</dbReference>
<comment type="subunit">
    <text evidence="4">Homodimer.</text>
</comment>
<keyword evidence="12" id="KW-1185">Reference proteome</keyword>
<dbReference type="FunFam" id="3.30.460.30:FF:000001">
    <property type="entry name" value="Glutamyl-tRNA reductase"/>
    <property type="match status" value="1"/>
</dbReference>
<dbReference type="Pfam" id="PF05201">
    <property type="entry name" value="GlutR_N"/>
    <property type="match status" value="1"/>
</dbReference>
<dbReference type="SUPFAM" id="SSF69742">
    <property type="entry name" value="Glutamyl tRNA-reductase catalytic, N-terminal domain"/>
    <property type="match status" value="1"/>
</dbReference>
<feature type="domain" description="Glutamyl-tRNA reductase N-terminal" evidence="10">
    <location>
        <begin position="7"/>
        <end position="153"/>
    </location>
</feature>
<dbReference type="InterPro" id="IPR015895">
    <property type="entry name" value="4pyrrol_synth_GluRdtase_N"/>
</dbReference>
<dbReference type="OrthoDB" id="110209at2"/>
<name>G8LU04_ACECE</name>
<evidence type="ECO:0000256" key="8">
    <source>
        <dbReference type="PIRSR" id="PIRSR000445-4"/>
    </source>
</evidence>
<comment type="catalytic activity">
    <reaction evidence="4">
        <text>(S)-4-amino-5-oxopentanoate + tRNA(Glu) + NADP(+) = L-glutamyl-tRNA(Glu) + NADPH + H(+)</text>
        <dbReference type="Rhea" id="RHEA:12344"/>
        <dbReference type="Rhea" id="RHEA-COMP:9663"/>
        <dbReference type="Rhea" id="RHEA-COMP:9680"/>
        <dbReference type="ChEBI" id="CHEBI:15378"/>
        <dbReference type="ChEBI" id="CHEBI:57501"/>
        <dbReference type="ChEBI" id="CHEBI:57783"/>
        <dbReference type="ChEBI" id="CHEBI:58349"/>
        <dbReference type="ChEBI" id="CHEBI:78442"/>
        <dbReference type="ChEBI" id="CHEBI:78520"/>
        <dbReference type="EC" id="1.2.1.70"/>
    </reaction>
</comment>
<feature type="binding site" evidence="4 7">
    <location>
        <begin position="187"/>
        <end position="192"/>
    </location>
    <ligand>
        <name>NADP(+)</name>
        <dbReference type="ChEBI" id="CHEBI:58349"/>
    </ligand>
</feature>
<dbReference type="eggNOG" id="COG0373">
    <property type="taxonomic scope" value="Bacteria"/>
</dbReference>
<dbReference type="InterPro" id="IPR036343">
    <property type="entry name" value="GluRdtase_N_sf"/>
</dbReference>
<dbReference type="AlphaFoldDB" id="G8LU04"/>
<dbReference type="HOGENOM" id="CLU_035113_1_1_9"/>
<keyword evidence="2 4" id="KW-0560">Oxidoreductase</keyword>
<reference evidence="11 12" key="2">
    <citation type="journal article" date="2012" name="Stand. Genomic Sci.">
        <title>Complete Genome Sequence of Clostridium clariflavum DSM 19732.</title>
        <authorList>
            <person name="Izquierdo J.A."/>
            <person name="Goodwin L."/>
            <person name="Davenport K.W."/>
            <person name="Teshima H."/>
            <person name="Bruce D."/>
            <person name="Detter C."/>
            <person name="Tapia R."/>
            <person name="Han S."/>
            <person name="Land M."/>
            <person name="Hauser L."/>
            <person name="Jeffries C.D."/>
            <person name="Han J."/>
            <person name="Pitluck S."/>
            <person name="Nolan M."/>
            <person name="Chen A."/>
            <person name="Huntemann M."/>
            <person name="Mavromatis K."/>
            <person name="Mikhailova N."/>
            <person name="Liolios K."/>
            <person name="Woyke T."/>
            <person name="Lynd L.R."/>
        </authorList>
    </citation>
    <scope>NUCLEOTIDE SEQUENCE [LARGE SCALE GENOMIC DNA]</scope>
    <source>
        <strain evidence="12">DSM 19732 / NBRC 101661 / EBR45</strain>
    </source>
</reference>
<dbReference type="STRING" id="720554.Clocl_1783"/>
<dbReference type="InterPro" id="IPR018214">
    <property type="entry name" value="GluRdtase_CS"/>
</dbReference>
<dbReference type="HAMAP" id="MF_00087">
    <property type="entry name" value="Glu_tRNA_reductase"/>
    <property type="match status" value="1"/>
</dbReference>
<dbReference type="PANTHER" id="PTHR43013">
    <property type="entry name" value="GLUTAMYL-TRNA REDUCTASE"/>
    <property type="match status" value="1"/>
</dbReference>
<feature type="binding site" evidence="4 6">
    <location>
        <begin position="112"/>
        <end position="114"/>
    </location>
    <ligand>
        <name>substrate</name>
    </ligand>
</feature>
<comment type="similarity">
    <text evidence="4">Belongs to the glutamyl-tRNA reductase family.</text>
</comment>
<keyword evidence="3 4" id="KW-0627">Porphyrin biosynthesis</keyword>